<dbReference type="InterPro" id="IPR036388">
    <property type="entry name" value="WH-like_DNA-bd_sf"/>
</dbReference>
<organism evidence="4 5">
    <name type="scientific">Vibrio diazotrophicus</name>
    <dbReference type="NCBI Taxonomy" id="685"/>
    <lineage>
        <taxon>Bacteria</taxon>
        <taxon>Pseudomonadati</taxon>
        <taxon>Pseudomonadota</taxon>
        <taxon>Gammaproteobacteria</taxon>
        <taxon>Vibrionales</taxon>
        <taxon>Vibrionaceae</taxon>
        <taxon>Vibrio</taxon>
    </lineage>
</organism>
<comment type="caution">
    <text evidence="4">The sequence shown here is derived from an EMBL/GenBank/DDBJ whole genome shotgun (WGS) entry which is preliminary data.</text>
</comment>
<keyword evidence="2 4" id="KW-0238">DNA-binding</keyword>
<dbReference type="SMART" id="SM00347">
    <property type="entry name" value="HTH_MARR"/>
    <property type="match status" value="1"/>
</dbReference>
<dbReference type="EMBL" id="QLTR01000018">
    <property type="protein sequence ID" value="RAS61461.1"/>
    <property type="molecule type" value="Genomic_DNA"/>
</dbReference>
<dbReference type="Gene3D" id="1.10.10.10">
    <property type="entry name" value="Winged helix-like DNA-binding domain superfamily/Winged helix DNA-binding domain"/>
    <property type="match status" value="1"/>
</dbReference>
<proteinExistence type="predicted"/>
<dbReference type="PROSITE" id="PS50995">
    <property type="entry name" value="HTH_MARR_2"/>
    <property type="match status" value="1"/>
</dbReference>
<dbReference type="RefSeq" id="WP_102941992.1">
    <property type="nucleotide sequence ID" value="NZ_QLTR01000018.1"/>
</dbReference>
<dbReference type="PRINTS" id="PR00598">
    <property type="entry name" value="HTHMARR"/>
</dbReference>
<dbReference type="GO" id="GO:0003677">
    <property type="term" value="F:DNA binding"/>
    <property type="evidence" value="ECO:0007669"/>
    <property type="project" value="UniProtKB-KW"/>
</dbReference>
<dbReference type="STRING" id="1348635.GCA_000740015_02856"/>
<dbReference type="InterPro" id="IPR039422">
    <property type="entry name" value="MarR/SlyA-like"/>
</dbReference>
<dbReference type="Proteomes" id="UP000248729">
    <property type="component" value="Unassembled WGS sequence"/>
</dbReference>
<dbReference type="PANTHER" id="PTHR33164:SF64">
    <property type="entry name" value="TRANSCRIPTIONAL REGULATOR SLYA"/>
    <property type="match status" value="1"/>
</dbReference>
<keyword evidence="1" id="KW-0805">Transcription regulation</keyword>
<evidence type="ECO:0000313" key="5">
    <source>
        <dbReference type="Proteomes" id="UP000248729"/>
    </source>
</evidence>
<name>A0A2J8GMQ2_VIBDI</name>
<accession>A0A2J8GMQ2</accession>
<dbReference type="AlphaFoldDB" id="A0A2J8GMQ2"/>
<dbReference type="InterPro" id="IPR000835">
    <property type="entry name" value="HTH_MarR-typ"/>
</dbReference>
<dbReference type="InterPro" id="IPR036390">
    <property type="entry name" value="WH_DNA-bd_sf"/>
</dbReference>
<dbReference type="GO" id="GO:0006950">
    <property type="term" value="P:response to stress"/>
    <property type="evidence" value="ECO:0007669"/>
    <property type="project" value="TreeGrafter"/>
</dbReference>
<dbReference type="SUPFAM" id="SSF46785">
    <property type="entry name" value="Winged helix' DNA-binding domain"/>
    <property type="match status" value="1"/>
</dbReference>
<evidence type="ECO:0000256" key="2">
    <source>
        <dbReference type="ARBA" id="ARBA00023125"/>
    </source>
</evidence>
<sequence length="145" mass="16251">MTTPSIGYLLWDVTRLVRKRYESASSSTCLTLAQAKALSHIACRQGVKQVDLAEVLDIKPMTLVRVIDSLVEEGFVERRPDPTDRRAHLIYLLPAADEQLKKVKSVANGIWAEALDGLSEQEIDQFVKTLNHIHSNLSLENKPKS</sequence>
<evidence type="ECO:0000313" key="4">
    <source>
        <dbReference type="EMBL" id="RAS61461.1"/>
    </source>
</evidence>
<dbReference type="GO" id="GO:0003700">
    <property type="term" value="F:DNA-binding transcription factor activity"/>
    <property type="evidence" value="ECO:0007669"/>
    <property type="project" value="InterPro"/>
</dbReference>
<dbReference type="PANTHER" id="PTHR33164">
    <property type="entry name" value="TRANSCRIPTIONAL REGULATOR, MARR FAMILY"/>
    <property type="match status" value="1"/>
</dbReference>
<evidence type="ECO:0000256" key="3">
    <source>
        <dbReference type="ARBA" id="ARBA00023163"/>
    </source>
</evidence>
<keyword evidence="3" id="KW-0804">Transcription</keyword>
<evidence type="ECO:0000256" key="1">
    <source>
        <dbReference type="ARBA" id="ARBA00023015"/>
    </source>
</evidence>
<gene>
    <name evidence="4" type="ORF">DET48_11881</name>
</gene>
<dbReference type="Pfam" id="PF01047">
    <property type="entry name" value="MarR"/>
    <property type="match status" value="1"/>
</dbReference>
<protein>
    <submittedName>
        <fullName evidence="4">DNA-binding MarR family transcriptional regulator</fullName>
    </submittedName>
</protein>
<reference evidence="4 5" key="1">
    <citation type="submission" date="2018-06" db="EMBL/GenBank/DDBJ databases">
        <title>Freshwater and sediment microbial communities from various areas in North America, analyzing microbe dynamics in response to fracking.</title>
        <authorList>
            <person name="Lamendella R."/>
        </authorList>
    </citation>
    <scope>NUCLEOTIDE SEQUENCE [LARGE SCALE GENOMIC DNA]</scope>
    <source>
        <strain evidence="4 5">99A</strain>
    </source>
</reference>